<evidence type="ECO:0000256" key="3">
    <source>
        <dbReference type="ARBA" id="ARBA00022692"/>
    </source>
</evidence>
<dbReference type="GO" id="GO:0005783">
    <property type="term" value="C:endoplasmic reticulum"/>
    <property type="evidence" value="ECO:0007669"/>
    <property type="project" value="TreeGrafter"/>
</dbReference>
<proteinExistence type="inferred from homology"/>
<dbReference type="Pfam" id="PF05041">
    <property type="entry name" value="Pecanex_C"/>
    <property type="match status" value="1"/>
</dbReference>
<evidence type="ECO:0000256" key="1">
    <source>
        <dbReference type="ARBA" id="ARBA00004141"/>
    </source>
</evidence>
<comment type="similarity">
    <text evidence="2 6">Belongs to the pecanex family.</text>
</comment>
<evidence type="ECO:0000259" key="7">
    <source>
        <dbReference type="Pfam" id="PF05041"/>
    </source>
</evidence>
<name>A0A8E0RT38_9TREM</name>
<dbReference type="PANTHER" id="PTHR12372:SF7">
    <property type="entry name" value="PROTEIN PECANEX"/>
    <property type="match status" value="1"/>
</dbReference>
<dbReference type="PANTHER" id="PTHR12372">
    <property type="entry name" value="PECANEX"/>
    <property type="match status" value="1"/>
</dbReference>
<evidence type="ECO:0000256" key="6">
    <source>
        <dbReference type="RuleBase" id="RU367089"/>
    </source>
</evidence>
<dbReference type="Proteomes" id="UP000728185">
    <property type="component" value="Unassembled WGS sequence"/>
</dbReference>
<accession>A0A8E0RT38</accession>
<keyword evidence="4" id="KW-1133">Transmembrane helix</keyword>
<protein>
    <recommendedName>
        <fullName evidence="6">Pecanex-like protein</fullName>
    </recommendedName>
</protein>
<organism evidence="8 9">
    <name type="scientific">Fasciolopsis buskii</name>
    <dbReference type="NCBI Taxonomy" id="27845"/>
    <lineage>
        <taxon>Eukaryota</taxon>
        <taxon>Metazoa</taxon>
        <taxon>Spiralia</taxon>
        <taxon>Lophotrochozoa</taxon>
        <taxon>Platyhelminthes</taxon>
        <taxon>Trematoda</taxon>
        <taxon>Digenea</taxon>
        <taxon>Plagiorchiida</taxon>
        <taxon>Echinostomata</taxon>
        <taxon>Echinostomatoidea</taxon>
        <taxon>Fasciolidae</taxon>
        <taxon>Fasciolopsis</taxon>
    </lineage>
</organism>
<sequence>MSLAAQLRGTTEQQVMLNSNAIFYERLSRNLQLTLAGDIQLGRLGGLTVGHGDVFILSSDDLNLVIHIVEVGNGLVTFQLRGLEFVGTYCHDHETEALRRTSHNDDGFCCCNPGHYPGMLSLNAALRMRCMTWQFIYGTYCVEGYRMTSHNADTVVQLNDLRKILVTRFVQCIIYYVTKLPHLSERLTTLQPCLQSNNFFSESHLDLDPVFLRMIDEDYDEHVNGVTRRRFVQVYQPWIRYCVEKLPLSETISFDAGSTLVTLCYALSIMGRRSMGGVQAANFDVGQVLRGIHDIFKGDIHVLTKDDWVLTDLELLQTVITPAMRIALKLYQDNFLWASELNHVSLYSKILYTEKNFVICHETDPQWRFAVLNDAHNLFSIRLMGMDSDNVYRFIQLTKGKLNFSAVKINPECVRGLWAGQQREQIFVRNTNHERGSIQGAQHVLRNLVNSSCDPPIGYPIYVSPLLTSFAGTNPTYIKVAGPWFSFVTVFRWLRERLIRLLTCRLLTNRSIPPSNETGMELTTQKSHPPPFSSPDYTQIGAPTVHMCEPSGTDSFDVSVEPWFPFSESADSMRHEKLRTSGSAQFTTLAALVHQQQSESDGAASSDVGAQRASLLRCTRVRIINVSQILNDKLNKLSWPSEEWRSRCLTLSACLASVYTGLEGETIHRWTPSNPDSNARSFCHRNIRLIGFPGGPPLLEGHFVAIFEDGIIELSGNTELTDNSSTPVVIESDQKF</sequence>
<dbReference type="GO" id="GO:0016020">
    <property type="term" value="C:membrane"/>
    <property type="evidence" value="ECO:0007669"/>
    <property type="project" value="UniProtKB-SubCell"/>
</dbReference>
<dbReference type="GO" id="GO:0007029">
    <property type="term" value="P:endoplasmic reticulum organization"/>
    <property type="evidence" value="ECO:0007669"/>
    <property type="project" value="TreeGrafter"/>
</dbReference>
<keyword evidence="5" id="KW-0472">Membrane</keyword>
<comment type="subcellular location">
    <subcellularLocation>
        <location evidence="1 6">Membrane</location>
        <topology evidence="1 6">Multi-pass membrane protein</topology>
    </subcellularLocation>
</comment>
<reference evidence="8" key="1">
    <citation type="submission" date="2019-05" db="EMBL/GenBank/DDBJ databases">
        <title>Annotation for the trematode Fasciolopsis buski.</title>
        <authorList>
            <person name="Choi Y.-J."/>
        </authorList>
    </citation>
    <scope>NUCLEOTIDE SEQUENCE</scope>
    <source>
        <strain evidence="8">HT</strain>
        <tissue evidence="8">Whole worm</tissue>
    </source>
</reference>
<dbReference type="InterPro" id="IPR007735">
    <property type="entry name" value="Pecanex_C"/>
</dbReference>
<feature type="domain" description="Pecanex C-terminal" evidence="7">
    <location>
        <begin position="257"/>
        <end position="474"/>
    </location>
</feature>
<keyword evidence="9" id="KW-1185">Reference proteome</keyword>
<evidence type="ECO:0000313" key="9">
    <source>
        <dbReference type="Proteomes" id="UP000728185"/>
    </source>
</evidence>
<evidence type="ECO:0000256" key="2">
    <source>
        <dbReference type="ARBA" id="ARBA00010170"/>
    </source>
</evidence>
<evidence type="ECO:0000256" key="5">
    <source>
        <dbReference type="ARBA" id="ARBA00023136"/>
    </source>
</evidence>
<keyword evidence="3" id="KW-0812">Transmembrane</keyword>
<dbReference type="InterPro" id="IPR039797">
    <property type="entry name" value="Pecanex"/>
</dbReference>
<dbReference type="EMBL" id="LUCM01007561">
    <property type="protein sequence ID" value="KAA0189733.1"/>
    <property type="molecule type" value="Genomic_DNA"/>
</dbReference>
<gene>
    <name evidence="8" type="ORF">FBUS_06482</name>
</gene>
<evidence type="ECO:0000256" key="4">
    <source>
        <dbReference type="ARBA" id="ARBA00022989"/>
    </source>
</evidence>
<comment type="caution">
    <text evidence="8">The sequence shown here is derived from an EMBL/GenBank/DDBJ whole genome shotgun (WGS) entry which is preliminary data.</text>
</comment>
<evidence type="ECO:0000313" key="8">
    <source>
        <dbReference type="EMBL" id="KAA0189733.1"/>
    </source>
</evidence>
<dbReference type="OrthoDB" id="10037631at2759"/>
<dbReference type="AlphaFoldDB" id="A0A8E0RT38"/>